<dbReference type="RefSeq" id="WP_013063315.1">
    <property type="nucleotide sequence ID" value="NZ_BPTT01000001.1"/>
</dbReference>
<keyword evidence="4 15" id="KW-0378">Hydrolase</keyword>
<comment type="catalytic activity">
    <reaction evidence="11">
        <text>Couples ATP hydrolysis with the unwinding of duplex DNA by translocating in the 3'-5' direction.</text>
        <dbReference type="EC" id="5.6.2.4"/>
    </reaction>
</comment>
<accession>A0AA37MF81</accession>
<evidence type="ECO:0000256" key="5">
    <source>
        <dbReference type="ARBA" id="ARBA00022806"/>
    </source>
</evidence>
<evidence type="ECO:0000256" key="13">
    <source>
        <dbReference type="ARBA" id="ARBA00034923"/>
    </source>
</evidence>
<evidence type="ECO:0000259" key="17">
    <source>
        <dbReference type="PROSITE" id="PS51217"/>
    </source>
</evidence>
<evidence type="ECO:0000256" key="8">
    <source>
        <dbReference type="ARBA" id="ARBA00023125"/>
    </source>
</evidence>
<comment type="catalytic activity">
    <reaction evidence="14">
        <text>ATP + H2O = ADP + phosphate + H(+)</text>
        <dbReference type="Rhea" id="RHEA:13065"/>
        <dbReference type="ChEBI" id="CHEBI:15377"/>
        <dbReference type="ChEBI" id="CHEBI:15378"/>
        <dbReference type="ChEBI" id="CHEBI:30616"/>
        <dbReference type="ChEBI" id="CHEBI:43474"/>
        <dbReference type="ChEBI" id="CHEBI:456216"/>
        <dbReference type="EC" id="5.6.2.4"/>
    </reaction>
</comment>
<keyword evidence="5 15" id="KW-0347">Helicase</keyword>
<dbReference type="GeneID" id="31499923"/>
<dbReference type="InterPro" id="IPR011604">
    <property type="entry name" value="PDDEXK-like_dom_sf"/>
</dbReference>
<keyword evidence="9" id="KW-0234">DNA repair</keyword>
<evidence type="ECO:0000256" key="11">
    <source>
        <dbReference type="ARBA" id="ARBA00034617"/>
    </source>
</evidence>
<evidence type="ECO:0000256" key="9">
    <source>
        <dbReference type="ARBA" id="ARBA00023204"/>
    </source>
</evidence>
<dbReference type="Gene3D" id="3.90.320.10">
    <property type="match status" value="1"/>
</dbReference>
<keyword evidence="7 15" id="KW-0067">ATP-binding</keyword>
<evidence type="ECO:0000256" key="7">
    <source>
        <dbReference type="ARBA" id="ARBA00022840"/>
    </source>
</evidence>
<keyword evidence="2 15" id="KW-0547">Nucleotide-binding</keyword>
<organism evidence="18 19">
    <name type="scientific">Xylanibacter ruminicola</name>
    <name type="common">Prevotella ruminicola</name>
    <dbReference type="NCBI Taxonomy" id="839"/>
    <lineage>
        <taxon>Bacteria</taxon>
        <taxon>Pseudomonadati</taxon>
        <taxon>Bacteroidota</taxon>
        <taxon>Bacteroidia</taxon>
        <taxon>Bacteroidales</taxon>
        <taxon>Prevotellaceae</taxon>
        <taxon>Xylanibacter</taxon>
    </lineage>
</organism>
<dbReference type="InterPro" id="IPR011335">
    <property type="entry name" value="Restrct_endonuc-II-like"/>
</dbReference>
<dbReference type="InterPro" id="IPR027417">
    <property type="entry name" value="P-loop_NTPase"/>
</dbReference>
<dbReference type="SUPFAM" id="SSF52540">
    <property type="entry name" value="P-loop containing nucleoside triphosphate hydrolases"/>
    <property type="match status" value="1"/>
</dbReference>
<dbReference type="GO" id="GO:0005524">
    <property type="term" value="F:ATP binding"/>
    <property type="evidence" value="ECO:0007669"/>
    <property type="project" value="UniProtKB-UniRule"/>
</dbReference>
<reference evidence="18" key="1">
    <citation type="submission" date="2021-08" db="EMBL/GenBank/DDBJ databases">
        <title>Prevotella lacticifex sp. nov., isolated from rumen of cow.</title>
        <authorList>
            <person name="Shinkai T."/>
            <person name="Ikeyama N."/>
            <person name="Kumagai M."/>
            <person name="Ohmori H."/>
            <person name="Sakamoto M."/>
            <person name="Ohkuma M."/>
            <person name="Mitsumori M."/>
        </authorList>
    </citation>
    <scope>NUCLEOTIDE SEQUENCE</scope>
    <source>
        <strain evidence="18">JCM 8259</strain>
    </source>
</reference>
<dbReference type="AlphaFoldDB" id="A0AA37MF81"/>
<evidence type="ECO:0000256" key="3">
    <source>
        <dbReference type="ARBA" id="ARBA00022763"/>
    </source>
</evidence>
<feature type="binding site" evidence="15">
    <location>
        <begin position="9"/>
        <end position="16"/>
    </location>
    <ligand>
        <name>ATP</name>
        <dbReference type="ChEBI" id="CHEBI:30616"/>
    </ligand>
</feature>
<keyword evidence="10" id="KW-0413">Isomerase</keyword>
<keyword evidence="6" id="KW-0269">Exonuclease</keyword>
<dbReference type="Pfam" id="PF00580">
    <property type="entry name" value="UvrD-helicase"/>
    <property type="match status" value="1"/>
</dbReference>
<dbReference type="EC" id="5.6.2.4" evidence="12"/>
<dbReference type="OMA" id="WVGDPKQ"/>
<dbReference type="Proteomes" id="UP000887097">
    <property type="component" value="Unassembled WGS sequence"/>
</dbReference>
<protein>
    <recommendedName>
        <fullName evidence="12">DNA 3'-5' helicase</fullName>
        <ecNumber evidence="12">5.6.2.4</ecNumber>
    </recommendedName>
    <alternativeName>
        <fullName evidence="13">DNA 3'-5' helicase II</fullName>
    </alternativeName>
</protein>
<evidence type="ECO:0000256" key="12">
    <source>
        <dbReference type="ARBA" id="ARBA00034808"/>
    </source>
</evidence>
<keyword evidence="3" id="KW-0227">DNA damage</keyword>
<sequence length="1099" mass="125999">MKNVTYINAGAGSGKTTELTKILAKELCKKDGRIKPSEVILTTFTKLAASEFRQKAREVLYEKIKNEPDNDTKKQLSDIANQMDAATIGDVHSVSLSFIQKYWYLAGISPDAKVMSEDDMQIYISQSLGNYVTDTDLAFFTEYCNYFDIDYPLFWQDELLSVIEKINHYDIDLNGCIDMSKKTINAIFNENGNLNEKLLKEFQNILTEQIESYNEDIKKKAKEFLSEKPNYHVLLNIYKEISGKTFLGAQSRLTPFVEKMKGDFQEFVKNIKSVLLSSKSTDSWKSPQKMMTTMVQTIFRIASNWNDGFKAFKDRHHIIDYNDMEEKFLKLLDTKNVCEEIKADYKLMMVDEFQDSSPIQLSIFKKLSDLIEHSYWVGDPKQSIYGFRGADVSLVNDLIKLFDDEKEKKKNGLNLYSLPKSYRSRRKLVNLVNGCFTRAFNGIINNVELEPARQDEEGLSEPLAHWNCSGNMNQNKTFIEKTADRVKQLLDSNLKVKPKGAQSIRDIEPGDIAILCLKNSECKSYAKALAARGIPVSFVNDDISQQIEIHLVISLLQLMIEPSNKHVRAELVRLLNDDSTTKILNSRLDYLYNQSIEREKKENPEDQQLPDEWMNDNPLIEKLVAFIKAGRDFSVSDLVENVIYGLSLPELVAKWGEKEIRQQNLSTVRALARQYDSHCQQMGIGASVGGFISYLSYAKVENKIDNSINAVKVLTYHKSKGLEWNYVIMDSLFDNKLKDDHFALWNYWGVREMRSEDNDHYVIQHLPRIMSSITYKSTLPQLYLDNVIQLSSYKAIKERETNQLRHLLYVGMTRARDYLTTLGRCSNARNNRSIPTAYWIKNAGISEGVMNQSLGVLWGEKNLDGNPEDITNIPEADKSKATEYKYFDYPELIISEREPKYISPSKLPQIEFAKENIEILDNLKCRIENYDTDDTNQAAAGTCIHNIFAVYDPTLSHEENVDKATDIRNGNNMYGIISEPEEVINSIEHLYAWLEQTYGKASSVKHEVPFIQPLPGQIVHGEIDLLWYLNENECVLIDFKNFPGDRATITNPDPKNEHYAGKYASQLKAYRDVLHASGITVRDALIYYSVMGCVVRLNL</sequence>
<dbReference type="PANTHER" id="PTHR11070:SF2">
    <property type="entry name" value="ATP-DEPENDENT DNA HELICASE SRS2"/>
    <property type="match status" value="1"/>
</dbReference>
<comment type="caution">
    <text evidence="18">The sequence shown here is derived from an EMBL/GenBank/DDBJ whole genome shotgun (WGS) entry which is preliminary data.</text>
</comment>
<evidence type="ECO:0000256" key="14">
    <source>
        <dbReference type="ARBA" id="ARBA00048988"/>
    </source>
</evidence>
<dbReference type="Pfam" id="PF13361">
    <property type="entry name" value="UvrD_C"/>
    <property type="match status" value="1"/>
</dbReference>
<name>A0AA37MF81_XYLRU</name>
<evidence type="ECO:0000256" key="10">
    <source>
        <dbReference type="ARBA" id="ARBA00023235"/>
    </source>
</evidence>
<proteinExistence type="predicted"/>
<dbReference type="PROSITE" id="PS51217">
    <property type="entry name" value="UVRD_HELICASE_CTER"/>
    <property type="match status" value="1"/>
</dbReference>
<dbReference type="InterPro" id="IPR014017">
    <property type="entry name" value="DNA_helicase_UvrD-like_C"/>
</dbReference>
<dbReference type="PROSITE" id="PS51198">
    <property type="entry name" value="UVRD_HELICASE_ATP_BIND"/>
    <property type="match status" value="1"/>
</dbReference>
<dbReference type="GO" id="GO:0003677">
    <property type="term" value="F:DNA binding"/>
    <property type="evidence" value="ECO:0007669"/>
    <property type="project" value="UniProtKB-KW"/>
</dbReference>
<evidence type="ECO:0000256" key="6">
    <source>
        <dbReference type="ARBA" id="ARBA00022839"/>
    </source>
</evidence>
<evidence type="ECO:0000259" key="16">
    <source>
        <dbReference type="PROSITE" id="PS51198"/>
    </source>
</evidence>
<evidence type="ECO:0000256" key="4">
    <source>
        <dbReference type="ARBA" id="ARBA00022801"/>
    </source>
</evidence>
<evidence type="ECO:0000313" key="19">
    <source>
        <dbReference type="Proteomes" id="UP000887097"/>
    </source>
</evidence>
<evidence type="ECO:0000256" key="1">
    <source>
        <dbReference type="ARBA" id="ARBA00022722"/>
    </source>
</evidence>
<dbReference type="SUPFAM" id="SSF52980">
    <property type="entry name" value="Restriction endonuclease-like"/>
    <property type="match status" value="1"/>
</dbReference>
<dbReference type="InterPro" id="IPR014016">
    <property type="entry name" value="UvrD-like_ATP-bd"/>
</dbReference>
<dbReference type="Gene3D" id="3.40.50.300">
    <property type="entry name" value="P-loop containing nucleotide triphosphate hydrolases"/>
    <property type="match status" value="4"/>
</dbReference>
<gene>
    <name evidence="18" type="ORF">PRMUPPPA20_08870</name>
</gene>
<evidence type="ECO:0000313" key="18">
    <source>
        <dbReference type="EMBL" id="GJG32778.1"/>
    </source>
</evidence>
<keyword evidence="8" id="KW-0238">DNA-binding</keyword>
<dbReference type="EMBL" id="BPTT01000001">
    <property type="protein sequence ID" value="GJG32778.1"/>
    <property type="molecule type" value="Genomic_DNA"/>
</dbReference>
<dbReference type="PANTHER" id="PTHR11070">
    <property type="entry name" value="UVRD / RECB / PCRA DNA HELICASE FAMILY MEMBER"/>
    <property type="match status" value="1"/>
</dbReference>
<feature type="domain" description="UvrD-like helicase C-terminal" evidence="17">
    <location>
        <begin position="433"/>
        <end position="721"/>
    </location>
</feature>
<evidence type="ECO:0000256" key="15">
    <source>
        <dbReference type="PROSITE-ProRule" id="PRU00560"/>
    </source>
</evidence>
<dbReference type="GO" id="GO:0043138">
    <property type="term" value="F:3'-5' DNA helicase activity"/>
    <property type="evidence" value="ECO:0007669"/>
    <property type="project" value="UniProtKB-EC"/>
</dbReference>
<dbReference type="GO" id="GO:0000725">
    <property type="term" value="P:recombinational repair"/>
    <property type="evidence" value="ECO:0007669"/>
    <property type="project" value="TreeGrafter"/>
</dbReference>
<dbReference type="GO" id="GO:0004527">
    <property type="term" value="F:exonuclease activity"/>
    <property type="evidence" value="ECO:0007669"/>
    <property type="project" value="UniProtKB-KW"/>
</dbReference>
<keyword evidence="1" id="KW-0540">Nuclease</keyword>
<evidence type="ECO:0000256" key="2">
    <source>
        <dbReference type="ARBA" id="ARBA00022741"/>
    </source>
</evidence>
<feature type="domain" description="UvrD-like helicase ATP-binding" evidence="16">
    <location>
        <begin position="1"/>
        <end position="425"/>
    </location>
</feature>
<dbReference type="InterPro" id="IPR000212">
    <property type="entry name" value="DNA_helicase_UvrD/REP"/>
</dbReference>